<evidence type="ECO:0000256" key="1">
    <source>
        <dbReference type="SAM" id="MobiDB-lite"/>
    </source>
</evidence>
<reference evidence="2" key="1">
    <citation type="submission" date="2023-03" db="EMBL/GenBank/DDBJ databases">
        <title>Chromosome-scale reference genome and RAD-based genetic map of yellow starthistle (Centaurea solstitialis) reveal putative structural variation and QTLs associated with invader traits.</title>
        <authorList>
            <person name="Reatini B."/>
            <person name="Cang F.A."/>
            <person name="Jiang Q."/>
            <person name="Mckibben M.T.W."/>
            <person name="Barker M.S."/>
            <person name="Rieseberg L.H."/>
            <person name="Dlugosch K.M."/>
        </authorList>
    </citation>
    <scope>NUCLEOTIDE SEQUENCE</scope>
    <source>
        <strain evidence="2">CAN-66</strain>
        <tissue evidence="2">Leaf</tissue>
    </source>
</reference>
<comment type="caution">
    <text evidence="2">The sequence shown here is derived from an EMBL/GenBank/DDBJ whole genome shotgun (WGS) entry which is preliminary data.</text>
</comment>
<dbReference type="EMBL" id="JARYMX010000003">
    <property type="protein sequence ID" value="KAJ9555735.1"/>
    <property type="molecule type" value="Genomic_DNA"/>
</dbReference>
<sequence length="101" mass="11253">MGAAWGFQPEKTEARCNDYGGDSRECHDKPVVNIPELLELDPPVMNPTNGPSSRSELRSPERNTNFLRFVVKVDGPHKCDPRVSYNIGCVIFGMSTSAHNY</sequence>
<dbReference type="Proteomes" id="UP001172457">
    <property type="component" value="Chromosome 3"/>
</dbReference>
<evidence type="ECO:0000313" key="2">
    <source>
        <dbReference type="EMBL" id="KAJ9555735.1"/>
    </source>
</evidence>
<name>A0AA38T7D6_9ASTR</name>
<accession>A0AA38T7D6</accession>
<keyword evidence="3" id="KW-1185">Reference proteome</keyword>
<organism evidence="2 3">
    <name type="scientific">Centaurea solstitialis</name>
    <name type="common">yellow star-thistle</name>
    <dbReference type="NCBI Taxonomy" id="347529"/>
    <lineage>
        <taxon>Eukaryota</taxon>
        <taxon>Viridiplantae</taxon>
        <taxon>Streptophyta</taxon>
        <taxon>Embryophyta</taxon>
        <taxon>Tracheophyta</taxon>
        <taxon>Spermatophyta</taxon>
        <taxon>Magnoliopsida</taxon>
        <taxon>eudicotyledons</taxon>
        <taxon>Gunneridae</taxon>
        <taxon>Pentapetalae</taxon>
        <taxon>asterids</taxon>
        <taxon>campanulids</taxon>
        <taxon>Asterales</taxon>
        <taxon>Asteraceae</taxon>
        <taxon>Carduoideae</taxon>
        <taxon>Cardueae</taxon>
        <taxon>Centaureinae</taxon>
        <taxon>Centaurea</taxon>
    </lineage>
</organism>
<proteinExistence type="predicted"/>
<protein>
    <submittedName>
        <fullName evidence="2">Uncharacterized protein</fullName>
    </submittedName>
</protein>
<dbReference type="AlphaFoldDB" id="A0AA38T7D6"/>
<feature type="region of interest" description="Disordered" evidence="1">
    <location>
        <begin position="40"/>
        <end position="60"/>
    </location>
</feature>
<evidence type="ECO:0000313" key="3">
    <source>
        <dbReference type="Proteomes" id="UP001172457"/>
    </source>
</evidence>
<gene>
    <name evidence="2" type="ORF">OSB04_010349</name>
</gene>